<dbReference type="PANTHER" id="PTHR45828:SF9">
    <property type="entry name" value="CELL WALL INTEGRITY AND STRESS RESPONSE COMPONENT 4-LIKE-RELATED"/>
    <property type="match status" value="1"/>
</dbReference>
<protein>
    <recommendedName>
        <fullName evidence="4">Secreted protein</fullName>
    </recommendedName>
</protein>
<feature type="signal peptide" evidence="1">
    <location>
        <begin position="1"/>
        <end position="25"/>
    </location>
</feature>
<feature type="chain" id="PRO_5040246145" description="Secreted protein" evidence="1">
    <location>
        <begin position="26"/>
        <end position="85"/>
    </location>
</feature>
<evidence type="ECO:0000313" key="2">
    <source>
        <dbReference type="EMBL" id="KAJ8028705.1"/>
    </source>
</evidence>
<dbReference type="PANTHER" id="PTHR45828">
    <property type="entry name" value="CYTOCHROME B561/FERRIC REDUCTASE TRANSMEMBRANE"/>
    <property type="match status" value="1"/>
</dbReference>
<evidence type="ECO:0008006" key="4">
    <source>
        <dbReference type="Google" id="ProtNLM"/>
    </source>
</evidence>
<evidence type="ECO:0000256" key="1">
    <source>
        <dbReference type="SAM" id="SignalP"/>
    </source>
</evidence>
<accession>A0A9Q1BLA4</accession>
<dbReference type="GO" id="GO:0016020">
    <property type="term" value="C:membrane"/>
    <property type="evidence" value="ECO:0007669"/>
    <property type="project" value="TreeGrafter"/>
</dbReference>
<dbReference type="OrthoDB" id="6418377at2759"/>
<organism evidence="2 3">
    <name type="scientific">Holothuria leucospilota</name>
    <name type="common">Black long sea cucumber</name>
    <name type="synonym">Mertensiothuria leucospilota</name>
    <dbReference type="NCBI Taxonomy" id="206669"/>
    <lineage>
        <taxon>Eukaryota</taxon>
        <taxon>Metazoa</taxon>
        <taxon>Echinodermata</taxon>
        <taxon>Eleutherozoa</taxon>
        <taxon>Echinozoa</taxon>
        <taxon>Holothuroidea</taxon>
        <taxon>Aspidochirotacea</taxon>
        <taxon>Aspidochirotida</taxon>
        <taxon>Holothuriidae</taxon>
        <taxon>Holothuria</taxon>
    </lineage>
</organism>
<dbReference type="EMBL" id="JAIZAY010000015">
    <property type="protein sequence ID" value="KAJ8028705.1"/>
    <property type="molecule type" value="Genomic_DNA"/>
</dbReference>
<keyword evidence="1" id="KW-0732">Signal</keyword>
<sequence>MAVFSQVMLCVFFCLLNCFIDVSHGYGTGAPALACVHMTPGHLNRSYTPPEPLVPQEIDSPFTVTVSPNEFGPGDEITGRTCNGR</sequence>
<proteinExistence type="predicted"/>
<gene>
    <name evidence="2" type="ORF">HOLleu_31017</name>
</gene>
<dbReference type="Proteomes" id="UP001152320">
    <property type="component" value="Chromosome 15"/>
</dbReference>
<keyword evidence="3" id="KW-1185">Reference proteome</keyword>
<name>A0A9Q1BLA4_HOLLE</name>
<evidence type="ECO:0000313" key="3">
    <source>
        <dbReference type="Proteomes" id="UP001152320"/>
    </source>
</evidence>
<dbReference type="AlphaFoldDB" id="A0A9Q1BLA4"/>
<dbReference type="InterPro" id="IPR051237">
    <property type="entry name" value="Ferric-chelate_Red/DefProt"/>
</dbReference>
<reference evidence="2" key="1">
    <citation type="submission" date="2021-10" db="EMBL/GenBank/DDBJ databases">
        <title>Tropical sea cucumber genome reveals ecological adaptation and Cuvierian tubules defense mechanism.</title>
        <authorList>
            <person name="Chen T."/>
        </authorList>
    </citation>
    <scope>NUCLEOTIDE SEQUENCE</scope>
    <source>
        <strain evidence="2">Nanhai2018</strain>
        <tissue evidence="2">Muscle</tissue>
    </source>
</reference>
<comment type="caution">
    <text evidence="2">The sequence shown here is derived from an EMBL/GenBank/DDBJ whole genome shotgun (WGS) entry which is preliminary data.</text>
</comment>